<gene>
    <name evidence="2" type="ORF">QTG54_017053</name>
</gene>
<proteinExistence type="predicted"/>
<feature type="compositionally biased region" description="Low complexity" evidence="1">
    <location>
        <begin position="408"/>
        <end position="419"/>
    </location>
</feature>
<dbReference type="EMBL" id="JATAAI010000077">
    <property type="protein sequence ID" value="KAK1732278.1"/>
    <property type="molecule type" value="Genomic_DNA"/>
</dbReference>
<evidence type="ECO:0000313" key="3">
    <source>
        <dbReference type="Proteomes" id="UP001224775"/>
    </source>
</evidence>
<keyword evidence="3" id="KW-1185">Reference proteome</keyword>
<evidence type="ECO:0000313" key="2">
    <source>
        <dbReference type="EMBL" id="KAK1732278.1"/>
    </source>
</evidence>
<protein>
    <submittedName>
        <fullName evidence="2">Uncharacterized protein</fullName>
    </submittedName>
</protein>
<feature type="region of interest" description="Disordered" evidence="1">
    <location>
        <begin position="370"/>
        <end position="457"/>
    </location>
</feature>
<accession>A0AAD8XRI1</accession>
<feature type="region of interest" description="Disordered" evidence="1">
    <location>
        <begin position="170"/>
        <end position="194"/>
    </location>
</feature>
<reference evidence="2" key="1">
    <citation type="submission" date="2023-06" db="EMBL/GenBank/DDBJ databases">
        <title>Survivors Of The Sea: Transcriptome response of Skeletonema marinoi to long-term dormancy.</title>
        <authorList>
            <person name="Pinder M.I.M."/>
            <person name="Kourtchenko O."/>
            <person name="Robertson E.K."/>
            <person name="Larsson T."/>
            <person name="Maumus F."/>
            <person name="Osuna-Cruz C.M."/>
            <person name="Vancaester E."/>
            <person name="Stenow R."/>
            <person name="Vandepoele K."/>
            <person name="Ploug H."/>
            <person name="Bruchert V."/>
            <person name="Godhe A."/>
            <person name="Topel M."/>
        </authorList>
    </citation>
    <scope>NUCLEOTIDE SEQUENCE</scope>
    <source>
        <strain evidence="2">R05AC</strain>
    </source>
</reference>
<dbReference type="AlphaFoldDB" id="A0AAD8XRI1"/>
<comment type="caution">
    <text evidence="2">The sequence shown here is derived from an EMBL/GenBank/DDBJ whole genome shotgun (WGS) entry which is preliminary data.</text>
</comment>
<name>A0AAD8XRI1_9STRA</name>
<dbReference type="Proteomes" id="UP001224775">
    <property type="component" value="Unassembled WGS sequence"/>
</dbReference>
<feature type="compositionally biased region" description="Polar residues" evidence="1">
    <location>
        <begin position="420"/>
        <end position="430"/>
    </location>
</feature>
<sequence length="457" mass="50799">MLSKCMLTPIKLARAVQWKGRLGKSSALLCIDITNQQIGLSLAYYRQQIPAHDETDSNAENNNNSESFSNNATTLITPLPPIPYMSNKPYHPSYAFLHRPELDKQQATTSLRRKERTLEIANQLAHLAKQREVNGILIRWPGDLGGFVCGSSTSKEELSKTREEDQLLLSLEDDGRRSSSSNIGQAGTVHEHGDGSMGYLRGRILFVLDSCCNSHGHNETKVSSEPLLMEGARPFALWDTSNSEQDWVLDPQHKSTPSSTNRVDKYGNSFTETDSWGRSAIFGNNPPKPTQGQFRYSSKQLHYGYRVSCEFGSSKAASEKPPSRAPHRDNFDSFQDSESYLKQFEGSLAAMHALYEFAGVHLKGKITLPSWVSTSPETNNRDKQPGAMGENELLSEDPSTVHRGYHRSTNTAGSSTNNSKQAGISKTDSSAPPRKVPLVALAKMPVRRRRREADRRS</sequence>
<evidence type="ECO:0000256" key="1">
    <source>
        <dbReference type="SAM" id="MobiDB-lite"/>
    </source>
</evidence>
<organism evidence="2 3">
    <name type="scientific">Skeletonema marinoi</name>
    <dbReference type="NCBI Taxonomy" id="267567"/>
    <lineage>
        <taxon>Eukaryota</taxon>
        <taxon>Sar</taxon>
        <taxon>Stramenopiles</taxon>
        <taxon>Ochrophyta</taxon>
        <taxon>Bacillariophyta</taxon>
        <taxon>Coscinodiscophyceae</taxon>
        <taxon>Thalassiosirophycidae</taxon>
        <taxon>Thalassiosirales</taxon>
        <taxon>Skeletonemataceae</taxon>
        <taxon>Skeletonema</taxon>
        <taxon>Skeletonema marinoi-dohrnii complex</taxon>
    </lineage>
</organism>